<protein>
    <submittedName>
        <fullName evidence="6">Matrixin</fullName>
    </submittedName>
</protein>
<dbReference type="GO" id="GO:0006508">
    <property type="term" value="P:proteolysis"/>
    <property type="evidence" value="ECO:0007669"/>
    <property type="project" value="UniProtKB-KW"/>
</dbReference>
<proteinExistence type="predicted"/>
<dbReference type="InterPro" id="IPR001818">
    <property type="entry name" value="Pept_M10_metallopeptidase"/>
</dbReference>
<dbReference type="SUPFAM" id="SSF55486">
    <property type="entry name" value="Metalloproteases ('zincins'), catalytic domain"/>
    <property type="match status" value="1"/>
</dbReference>
<evidence type="ECO:0000259" key="5">
    <source>
        <dbReference type="Pfam" id="PF00413"/>
    </source>
</evidence>
<dbReference type="EMBL" id="VFPU01000003">
    <property type="protein sequence ID" value="TQM90789.1"/>
    <property type="molecule type" value="Genomic_DNA"/>
</dbReference>
<evidence type="ECO:0000313" key="6">
    <source>
        <dbReference type="EMBL" id="TQM90789.1"/>
    </source>
</evidence>
<dbReference type="GO" id="GO:0004222">
    <property type="term" value="F:metalloendopeptidase activity"/>
    <property type="evidence" value="ECO:0007669"/>
    <property type="project" value="InterPro"/>
</dbReference>
<evidence type="ECO:0000313" key="7">
    <source>
        <dbReference type="Proteomes" id="UP000315133"/>
    </source>
</evidence>
<dbReference type="Pfam" id="PF00413">
    <property type="entry name" value="Peptidase_M10"/>
    <property type="match status" value="1"/>
</dbReference>
<keyword evidence="3" id="KW-0378">Hydrolase</keyword>
<comment type="caution">
    <text evidence="6">The sequence shown here is derived from an EMBL/GenBank/DDBJ whole genome shotgun (WGS) entry which is preliminary data.</text>
</comment>
<dbReference type="AlphaFoldDB" id="A0A543K6T1"/>
<keyword evidence="7" id="KW-1185">Reference proteome</keyword>
<feature type="domain" description="Peptidase M10 metallopeptidase" evidence="5">
    <location>
        <begin position="170"/>
        <end position="214"/>
    </location>
</feature>
<keyword evidence="4" id="KW-0862">Zinc</keyword>
<keyword evidence="1" id="KW-0645">Protease</keyword>
<accession>A0A543K6T1</accession>
<evidence type="ECO:0000256" key="4">
    <source>
        <dbReference type="ARBA" id="ARBA00022833"/>
    </source>
</evidence>
<dbReference type="InterPro" id="IPR024079">
    <property type="entry name" value="MetalloPept_cat_dom_sf"/>
</dbReference>
<gene>
    <name evidence="6" type="ORF">FB476_3173</name>
</gene>
<organism evidence="6 7">
    <name type="scientific">Ornithinimicrobium humiphilum</name>
    <dbReference type="NCBI Taxonomy" id="125288"/>
    <lineage>
        <taxon>Bacteria</taxon>
        <taxon>Bacillati</taxon>
        <taxon>Actinomycetota</taxon>
        <taxon>Actinomycetes</taxon>
        <taxon>Micrococcales</taxon>
        <taxon>Ornithinimicrobiaceae</taxon>
        <taxon>Ornithinimicrobium</taxon>
    </lineage>
</organism>
<reference evidence="6 7" key="1">
    <citation type="submission" date="2019-06" db="EMBL/GenBank/DDBJ databases">
        <title>Sequencing the genomes of 1000 actinobacteria strains.</title>
        <authorList>
            <person name="Klenk H.-P."/>
        </authorList>
    </citation>
    <scope>NUCLEOTIDE SEQUENCE [LARGE SCALE GENOMIC DNA]</scope>
    <source>
        <strain evidence="6 7">DSM 12362</strain>
    </source>
</reference>
<evidence type="ECO:0000256" key="1">
    <source>
        <dbReference type="ARBA" id="ARBA00022670"/>
    </source>
</evidence>
<dbReference type="GO" id="GO:0008270">
    <property type="term" value="F:zinc ion binding"/>
    <property type="evidence" value="ECO:0007669"/>
    <property type="project" value="InterPro"/>
</dbReference>
<sequence>MLGTLVVVGSVIVGTVVLSPTLALTDLRDVVIDPVVGVPGSGGDGWTYMATTPRGAPITWPCEGTVPIEVNPQGAPEGYEGLVASAVSRVSEASGFALEVVGETDDRTYRDRDAGPVLLMWADEEEVPELVGATAGIGGSTYVQGPGGGGHSVGGMVVIDTDVPGGFFRRTDPEPVLVHELLHVLGLGHSDDPRQLMAPEHSGQDDLGEGDLAGLAALREAACS</sequence>
<dbReference type="GO" id="GO:0031012">
    <property type="term" value="C:extracellular matrix"/>
    <property type="evidence" value="ECO:0007669"/>
    <property type="project" value="InterPro"/>
</dbReference>
<name>A0A543K6T1_9MICO</name>
<dbReference type="Proteomes" id="UP000315133">
    <property type="component" value="Unassembled WGS sequence"/>
</dbReference>
<keyword evidence="2" id="KW-0479">Metal-binding</keyword>
<evidence type="ECO:0000256" key="3">
    <source>
        <dbReference type="ARBA" id="ARBA00022801"/>
    </source>
</evidence>
<dbReference type="Gene3D" id="3.40.390.10">
    <property type="entry name" value="Collagenase (Catalytic Domain)"/>
    <property type="match status" value="1"/>
</dbReference>
<evidence type="ECO:0000256" key="2">
    <source>
        <dbReference type="ARBA" id="ARBA00022723"/>
    </source>
</evidence>